<keyword evidence="2" id="KW-1185">Reference proteome</keyword>
<name>A0A4Q2S4P7_9ACTN</name>
<dbReference type="Proteomes" id="UP000291838">
    <property type="component" value="Unassembled WGS sequence"/>
</dbReference>
<organism evidence="1 2">
    <name type="scientific">Nocardioides glacieisoli</name>
    <dbReference type="NCBI Taxonomy" id="1168730"/>
    <lineage>
        <taxon>Bacteria</taxon>
        <taxon>Bacillati</taxon>
        <taxon>Actinomycetota</taxon>
        <taxon>Actinomycetes</taxon>
        <taxon>Propionibacteriales</taxon>
        <taxon>Nocardioidaceae</taxon>
        <taxon>Nocardioides</taxon>
    </lineage>
</organism>
<dbReference type="OrthoDB" id="3784587at2"/>
<dbReference type="RefSeq" id="WP_129473487.1">
    <property type="nucleotide sequence ID" value="NZ_SDWS01000001.1"/>
</dbReference>
<comment type="caution">
    <text evidence="1">The sequence shown here is derived from an EMBL/GenBank/DDBJ whole genome shotgun (WGS) entry which is preliminary data.</text>
</comment>
<sequence>MDRGHPPLDFPFYGLPPTWVGPRWVESITGPLGHPADGIWLRHGSALVHDARSPWLRVGTLRGDRFPGASRESRTAFSALLALVDATMPSPADRPPDYTERVGDVVAEHADRHASWRTVTWSVDGAPVTASMTTWAGGWAAFATLPSVDVAVVGHLVDPAGLHLAEVADSAAYHFDLHAGPVFPITVEESRRAAGVDPGAGDDVWWPAHEDHTHAMT</sequence>
<reference evidence="1 2" key="1">
    <citation type="submission" date="2019-01" db="EMBL/GenBank/DDBJ databases">
        <title>Novel species of Nocardioides.</title>
        <authorList>
            <person name="Liu Q."/>
            <person name="Xin Y.-H."/>
        </authorList>
    </citation>
    <scope>NUCLEOTIDE SEQUENCE [LARGE SCALE GENOMIC DNA]</scope>
    <source>
        <strain evidence="1 2">HLT3-15</strain>
    </source>
</reference>
<dbReference type="EMBL" id="SDWS01000001">
    <property type="protein sequence ID" value="RYB96538.1"/>
    <property type="molecule type" value="Genomic_DNA"/>
</dbReference>
<evidence type="ECO:0000313" key="1">
    <source>
        <dbReference type="EMBL" id="RYB96538.1"/>
    </source>
</evidence>
<dbReference type="AlphaFoldDB" id="A0A4Q2S4P7"/>
<proteinExistence type="predicted"/>
<gene>
    <name evidence="1" type="ORF">EUA06_02930</name>
</gene>
<protein>
    <submittedName>
        <fullName evidence="1">Uncharacterized protein</fullName>
    </submittedName>
</protein>
<evidence type="ECO:0000313" key="2">
    <source>
        <dbReference type="Proteomes" id="UP000291838"/>
    </source>
</evidence>
<accession>A0A4Q2S4P7</accession>